<feature type="coiled-coil region" evidence="1">
    <location>
        <begin position="93"/>
        <end position="127"/>
    </location>
</feature>
<feature type="coiled-coil region" evidence="1">
    <location>
        <begin position="38"/>
        <end position="69"/>
    </location>
</feature>
<gene>
    <name evidence="2" type="ORF">GP486_004520</name>
</gene>
<protein>
    <submittedName>
        <fullName evidence="2">Uncharacterized protein</fullName>
    </submittedName>
</protein>
<proteinExistence type="predicted"/>
<sequence>MRQLEEDAGQKQLYRKLYGVNAFSPQTTEADDQQPDDADRLLQLVHRQLDEKEEEKEEKRRIVRESDEGTEVSAWLDRTQWIRHLEGQDKSDVVQLVKSAKQEEEDLQEVEKSVERLVEQARQTIVQKKVSIFTLQRLESFQPGQDAQKPFYVNLGADTIQRYQRVWKQLLVYVLRTVDTESQWYQCTREQQDSIQSLRIAVENFQEDSNEAMQQEVDKYCLQLCITLLAQRLDHDEYESAIISFLAVMGLENILGTRRYRFKDSIQYTPILSGFIKIAQMLTLQYCFRREEEENDEVESCRELLEQLHLRFLTVSTATPMDWALRLRLYGRGISRRMTMAGCINWIGDTVVYEDIELSMTDFRTMVHKLCEETQSILHELLFVKSAGEHKELEGQFIQKTGVWKQRQVNDWCDLHVEFLEKLLILIHMTGGQLARAKELMSIRYCNTEKGGHRSIFIENGLIVVVTYYHKGYNITGTEKIIHRYLPKEVGDILLQYIWLVLPLRQQFDKVVFKKGEIQSSFLWTSD</sequence>
<evidence type="ECO:0000313" key="2">
    <source>
        <dbReference type="EMBL" id="KAH0558841.1"/>
    </source>
</evidence>
<evidence type="ECO:0000313" key="3">
    <source>
        <dbReference type="Proteomes" id="UP000750711"/>
    </source>
</evidence>
<dbReference type="EMBL" id="JAGHQM010000722">
    <property type="protein sequence ID" value="KAH0558841.1"/>
    <property type="molecule type" value="Genomic_DNA"/>
</dbReference>
<reference evidence="2" key="1">
    <citation type="submission" date="2021-03" db="EMBL/GenBank/DDBJ databases">
        <title>Comparative genomics and phylogenomic investigation of the class Geoglossomycetes provide insights into ecological specialization and systematics.</title>
        <authorList>
            <person name="Melie T."/>
            <person name="Pirro S."/>
            <person name="Miller A.N."/>
            <person name="Quandt A."/>
        </authorList>
    </citation>
    <scope>NUCLEOTIDE SEQUENCE</scope>
    <source>
        <strain evidence="2">CAQ_001_2017</strain>
    </source>
</reference>
<dbReference type="AlphaFoldDB" id="A0A9P8LB16"/>
<accession>A0A9P8LB16</accession>
<keyword evidence="3" id="KW-1185">Reference proteome</keyword>
<evidence type="ECO:0000256" key="1">
    <source>
        <dbReference type="SAM" id="Coils"/>
    </source>
</evidence>
<comment type="caution">
    <text evidence="2">The sequence shown here is derived from an EMBL/GenBank/DDBJ whole genome shotgun (WGS) entry which is preliminary data.</text>
</comment>
<keyword evidence="1" id="KW-0175">Coiled coil</keyword>
<organism evidence="2 3">
    <name type="scientific">Trichoglossum hirsutum</name>
    <dbReference type="NCBI Taxonomy" id="265104"/>
    <lineage>
        <taxon>Eukaryota</taxon>
        <taxon>Fungi</taxon>
        <taxon>Dikarya</taxon>
        <taxon>Ascomycota</taxon>
        <taxon>Pezizomycotina</taxon>
        <taxon>Geoglossomycetes</taxon>
        <taxon>Geoglossales</taxon>
        <taxon>Geoglossaceae</taxon>
        <taxon>Trichoglossum</taxon>
    </lineage>
</organism>
<dbReference type="Proteomes" id="UP000750711">
    <property type="component" value="Unassembled WGS sequence"/>
</dbReference>
<name>A0A9P8LB16_9PEZI</name>